<evidence type="ECO:0000313" key="3">
    <source>
        <dbReference type="Proteomes" id="UP000799118"/>
    </source>
</evidence>
<evidence type="ECO:0008006" key="4">
    <source>
        <dbReference type="Google" id="ProtNLM"/>
    </source>
</evidence>
<name>A0A6A4GUC5_9AGAR</name>
<evidence type="ECO:0000313" key="2">
    <source>
        <dbReference type="EMBL" id="KAE9388734.1"/>
    </source>
</evidence>
<reference evidence="2" key="1">
    <citation type="journal article" date="2019" name="Environ. Microbiol.">
        <title>Fungal ecological strategies reflected in gene transcription - a case study of two litter decomposers.</title>
        <authorList>
            <person name="Barbi F."/>
            <person name="Kohler A."/>
            <person name="Barry K."/>
            <person name="Baskaran P."/>
            <person name="Daum C."/>
            <person name="Fauchery L."/>
            <person name="Ihrmark K."/>
            <person name="Kuo A."/>
            <person name="LaButti K."/>
            <person name="Lipzen A."/>
            <person name="Morin E."/>
            <person name="Grigoriev I.V."/>
            <person name="Henrissat B."/>
            <person name="Lindahl B."/>
            <person name="Martin F."/>
        </authorList>
    </citation>
    <scope>NUCLEOTIDE SEQUENCE</scope>
    <source>
        <strain evidence="2">JB14</strain>
    </source>
</reference>
<proteinExistence type="predicted"/>
<organism evidence="2 3">
    <name type="scientific">Gymnopus androsaceus JB14</name>
    <dbReference type="NCBI Taxonomy" id="1447944"/>
    <lineage>
        <taxon>Eukaryota</taxon>
        <taxon>Fungi</taxon>
        <taxon>Dikarya</taxon>
        <taxon>Basidiomycota</taxon>
        <taxon>Agaricomycotina</taxon>
        <taxon>Agaricomycetes</taxon>
        <taxon>Agaricomycetidae</taxon>
        <taxon>Agaricales</taxon>
        <taxon>Marasmiineae</taxon>
        <taxon>Omphalotaceae</taxon>
        <taxon>Gymnopus</taxon>
    </lineage>
</organism>
<gene>
    <name evidence="2" type="ORF">BT96DRAFT_1072525</name>
</gene>
<dbReference type="OrthoDB" id="3268380at2759"/>
<feature type="non-terminal residue" evidence="2">
    <location>
        <position position="1"/>
    </location>
</feature>
<dbReference type="Proteomes" id="UP000799118">
    <property type="component" value="Unassembled WGS sequence"/>
</dbReference>
<keyword evidence="1" id="KW-0175">Coiled coil</keyword>
<protein>
    <recommendedName>
        <fullName evidence="4">F-box domain-containing protein</fullName>
    </recommendedName>
</protein>
<sequence length="220" mass="25047">SHCKPTPAFKPRIDVNKLGSEFGSSILKPQIEEVLLSLEGELADFESEIVRLQSQIDYVKAQKEYLLRYQRLLRSFIAPIRPIPNELLGIIFEFTCEVNVFQEYPWLDQDEPPPTDSDSELSSSIGLLPALAISAVCARWRLLALLSPRMWSKLSLELSFSDAMSTMSDGLTSTLELYLERSANSPLCINLAAIGKPMKKQNYLVSLTRHSHHWRSFKYR</sequence>
<evidence type="ECO:0000256" key="1">
    <source>
        <dbReference type="SAM" id="Coils"/>
    </source>
</evidence>
<accession>A0A6A4GUC5</accession>
<feature type="non-terminal residue" evidence="2">
    <location>
        <position position="220"/>
    </location>
</feature>
<keyword evidence="3" id="KW-1185">Reference proteome</keyword>
<feature type="coiled-coil region" evidence="1">
    <location>
        <begin position="35"/>
        <end position="62"/>
    </location>
</feature>
<dbReference type="AlphaFoldDB" id="A0A6A4GUC5"/>
<dbReference type="EMBL" id="ML769729">
    <property type="protein sequence ID" value="KAE9388734.1"/>
    <property type="molecule type" value="Genomic_DNA"/>
</dbReference>